<dbReference type="OrthoDB" id="1272955at2"/>
<evidence type="ECO:0000313" key="2">
    <source>
        <dbReference type="EMBL" id="STC94898.1"/>
    </source>
</evidence>
<keyword evidence="4" id="KW-1185">Reference proteome</keyword>
<dbReference type="EMBL" id="CP033920">
    <property type="protein sequence ID" value="AZA49587.1"/>
    <property type="molecule type" value="Genomic_DNA"/>
</dbReference>
<name>A0A376DSR8_CHRCU</name>
<dbReference type="Proteomes" id="UP000273270">
    <property type="component" value="Chromosome"/>
</dbReference>
<accession>A0A376DSR8</accession>
<sequence>MRDYEVRLSQEQLEELEDLSGAGYCIDKIALYFDIPKKTMKSEYMQEDSWVRYHYDRGILLVDAKAGIELSKGAATGSITAIQQLAKLRDSQKLEELRKRIMYGEEID</sequence>
<dbReference type="AlphaFoldDB" id="A0A376DSR8"/>
<reference evidence="2 3" key="1">
    <citation type="submission" date="2018-06" db="EMBL/GenBank/DDBJ databases">
        <authorList>
            <consortium name="Pathogen Informatics"/>
            <person name="Doyle S."/>
        </authorList>
    </citation>
    <scope>NUCLEOTIDE SEQUENCE [LARGE SCALE GENOMIC DNA]</scope>
    <source>
        <strain evidence="2 3">NCTC13533</strain>
    </source>
</reference>
<dbReference type="EMBL" id="UFVQ01000003">
    <property type="protein sequence ID" value="STC94898.1"/>
    <property type="molecule type" value="Genomic_DNA"/>
</dbReference>
<gene>
    <name evidence="1" type="ORF">EG346_15990</name>
    <name evidence="2" type="ORF">NCTC13533_01714</name>
</gene>
<dbReference type="KEGG" id="ccau:EG346_15990"/>
<organism evidence="2 3">
    <name type="scientific">Chryseobacterium carnipullorum</name>
    <dbReference type="NCBI Taxonomy" id="1124835"/>
    <lineage>
        <taxon>Bacteria</taxon>
        <taxon>Pseudomonadati</taxon>
        <taxon>Bacteroidota</taxon>
        <taxon>Flavobacteriia</taxon>
        <taxon>Flavobacteriales</taxon>
        <taxon>Weeksellaceae</taxon>
        <taxon>Chryseobacterium group</taxon>
        <taxon>Chryseobacterium</taxon>
    </lineage>
</organism>
<reference evidence="1" key="2">
    <citation type="submission" date="2018-11" db="EMBL/GenBank/DDBJ databases">
        <title>Proposal to divide the Flavobacteriaceae and reorganize its genera based on Amino Acid Identity values calculated from whole genome sequences.</title>
        <authorList>
            <person name="Nicholson A.C."/>
            <person name="Gulvik C.A."/>
            <person name="Whitney A.M."/>
            <person name="Humrighouse B.W."/>
            <person name="Bell M."/>
            <person name="Holmes B."/>
            <person name="Steigerwalt A."/>
            <person name="Villarma A."/>
            <person name="Sheth M."/>
            <person name="Batra D."/>
            <person name="Pryor J."/>
            <person name="Bernardet J.-F."/>
            <person name="Hugo C."/>
            <person name="Kampfer P."/>
            <person name="Newman J."/>
            <person name="Mcquiston J.R."/>
        </authorList>
    </citation>
    <scope>NUCLEOTIDE SEQUENCE [LARGE SCALE GENOMIC DNA]</scope>
    <source>
        <strain evidence="1">G0188</strain>
    </source>
</reference>
<evidence type="ECO:0000313" key="4">
    <source>
        <dbReference type="Proteomes" id="UP000273270"/>
    </source>
</evidence>
<proteinExistence type="predicted"/>
<protein>
    <submittedName>
        <fullName evidence="2">Uncharacterized protein</fullName>
    </submittedName>
</protein>
<reference evidence="4" key="3">
    <citation type="submission" date="2018-11" db="EMBL/GenBank/DDBJ databases">
        <title>Proposal to divide the Flavobacteriaceae and reorganize its genera based on Amino Acid Identity values calculated from whole genome sequences.</title>
        <authorList>
            <person name="Nicholson A.C."/>
            <person name="Gulvik C.A."/>
            <person name="Whitney A.M."/>
            <person name="Humrighouse B.W."/>
            <person name="Bell M."/>
            <person name="Holmes B."/>
            <person name="Steigerwalt A.G."/>
            <person name="Villarma A."/>
            <person name="Sheth M."/>
            <person name="Batra D."/>
            <person name="Pryor J."/>
            <person name="Bernardet J.-F."/>
            <person name="Hugo C."/>
            <person name="Kampfer P."/>
            <person name="Newman J."/>
            <person name="McQuiston J.R."/>
        </authorList>
    </citation>
    <scope>NUCLEOTIDE SEQUENCE [LARGE SCALE GENOMIC DNA]</scope>
    <source>
        <strain evidence="4">G0188</strain>
    </source>
</reference>
<evidence type="ECO:0000313" key="1">
    <source>
        <dbReference type="EMBL" id="AZA49587.1"/>
    </source>
</evidence>
<dbReference type="RefSeq" id="WP_123879953.1">
    <property type="nucleotide sequence ID" value="NZ_CP033920.1"/>
</dbReference>
<dbReference type="Proteomes" id="UP000255224">
    <property type="component" value="Unassembled WGS sequence"/>
</dbReference>
<accession>A0A3G6M419</accession>
<evidence type="ECO:0000313" key="3">
    <source>
        <dbReference type="Proteomes" id="UP000255224"/>
    </source>
</evidence>